<protein>
    <submittedName>
        <fullName evidence="2">Transposase/IS protein</fullName>
    </submittedName>
</protein>
<dbReference type="EMBL" id="AB695254">
    <property type="protein sequence ID" value="BAN13317.1"/>
    <property type="molecule type" value="Genomic_DNA"/>
</dbReference>
<dbReference type="SUPFAM" id="SSF52540">
    <property type="entry name" value="P-loop containing nucleoside triphosphate hydrolases"/>
    <property type="match status" value="1"/>
</dbReference>
<evidence type="ECO:0000259" key="1">
    <source>
        <dbReference type="Pfam" id="PF01695"/>
    </source>
</evidence>
<accession>M5AXU7</accession>
<dbReference type="Pfam" id="PF01695">
    <property type="entry name" value="IstB_IS21"/>
    <property type="match status" value="1"/>
</dbReference>
<proteinExistence type="predicted"/>
<dbReference type="InterPro" id="IPR027417">
    <property type="entry name" value="P-loop_NTPase"/>
</dbReference>
<name>M5AXU7_9BURK</name>
<dbReference type="AlphaFoldDB" id="M5AXU7"/>
<evidence type="ECO:0000313" key="2">
    <source>
        <dbReference type="EMBL" id="BAN13317.1"/>
    </source>
</evidence>
<sequence length="82" mass="9361">MLIGPRSVGKTHITISLAYRAIMHKMKVRFITASELMLQLSNAYRKGELKKYIHKSVMLPRLLIINEIGYLPFGKGRGKSVF</sequence>
<dbReference type="Gene3D" id="3.40.50.300">
    <property type="entry name" value="P-loop containing nucleotide triphosphate hydrolases"/>
    <property type="match status" value="1"/>
</dbReference>
<reference evidence="2" key="1">
    <citation type="submission" date="2012-01" db="EMBL/GenBank/DDBJ databases">
        <title>Molecular identification and characterization of clustered regularly interspaced short palindrome repeats (CRISPRs) genes cluster in Japanese Taylorella equigenitalis isolate EQ59.</title>
        <authorList>
            <person name="Hara Y."/>
            <person name="Hayashi K."/>
            <person name="Nakajima T."/>
            <person name="Tazumi A."/>
            <person name="Moore J.E."/>
            <person name="Matsuda M."/>
        </authorList>
    </citation>
    <scope>NUCLEOTIDE SEQUENCE</scope>
    <source>
        <strain evidence="2">EQ59</strain>
    </source>
</reference>
<dbReference type="InterPro" id="IPR002611">
    <property type="entry name" value="IstB_ATP-bd"/>
</dbReference>
<organism evidence="2">
    <name type="scientific">Taylorella equigenitalis</name>
    <dbReference type="NCBI Taxonomy" id="29575"/>
    <lineage>
        <taxon>Bacteria</taxon>
        <taxon>Pseudomonadati</taxon>
        <taxon>Pseudomonadota</taxon>
        <taxon>Betaproteobacteria</taxon>
        <taxon>Burkholderiales</taxon>
        <taxon>Alcaligenaceae</taxon>
        <taxon>Taylorella</taxon>
    </lineage>
</organism>
<dbReference type="GO" id="GO:0005524">
    <property type="term" value="F:ATP binding"/>
    <property type="evidence" value="ECO:0007669"/>
    <property type="project" value="InterPro"/>
</dbReference>
<feature type="domain" description="IstB-like ATP-binding" evidence="1">
    <location>
        <begin position="1"/>
        <end position="82"/>
    </location>
</feature>
<gene>
    <name evidence="2" type="primary">transposon</name>
</gene>